<dbReference type="PANTHER" id="PTHR31393">
    <property type="entry name" value="C5ORF31"/>
    <property type="match status" value="1"/>
</dbReference>
<protein>
    <submittedName>
        <fullName evidence="2">Uncharacterized protein</fullName>
    </submittedName>
</protein>
<reference evidence="2 3" key="1">
    <citation type="journal article" date="2023" name="Sci. Data">
        <title>Genome assembly of the Korean intertidal mud-creeper Batillaria attramentaria.</title>
        <authorList>
            <person name="Patra A.K."/>
            <person name="Ho P.T."/>
            <person name="Jun S."/>
            <person name="Lee S.J."/>
            <person name="Kim Y."/>
            <person name="Won Y.J."/>
        </authorList>
    </citation>
    <scope>NUCLEOTIDE SEQUENCE [LARGE SCALE GENOMIC DNA]</scope>
    <source>
        <strain evidence="2">Wonlab-2016</strain>
    </source>
</reference>
<feature type="region of interest" description="Disordered" evidence="1">
    <location>
        <begin position="1"/>
        <end position="20"/>
    </location>
</feature>
<evidence type="ECO:0000256" key="1">
    <source>
        <dbReference type="SAM" id="MobiDB-lite"/>
    </source>
</evidence>
<dbReference type="Pfam" id="PF15093">
    <property type="entry name" value="SPMIP4-like"/>
    <property type="match status" value="1"/>
</dbReference>
<gene>
    <name evidence="2" type="ORF">BaRGS_00025153</name>
</gene>
<evidence type="ECO:0000313" key="3">
    <source>
        <dbReference type="Proteomes" id="UP001519460"/>
    </source>
</evidence>
<dbReference type="Proteomes" id="UP001519460">
    <property type="component" value="Unassembled WGS sequence"/>
</dbReference>
<sequence length="552" mass="62754">MTSLELFHPPDHTPVEPTEWGTGKYKEHVDLWVPRNATWNYTGEPIKQHYGLTQLKLSNVRSNDELVPRPQALQIGRQLPNVAFPGEHPYHSHIPRFAVFPKFDSTEDPKRGVAARSEQPISSEMPANPYDITIKEKTKGSGLRHEYQALPTEGGKTALYWPGEDFFDQQVKQHGGRQQFYPIPPKTLAPNLQTRDADMRVSAPTANALRNIEREQWMTSQQLDYTGLGPSNPLALDNIDEKYHKLITTGQEDDKLYPHFINTFDPPRGMEGRLSRTVTLAPPKQRPLESSTTDNPGYKRKMTLTEREEHRLLNGTEYVNLPDTSSDPSRDVRWRELDLTARAGPALEEIEEMKEQLGEGEGPLYPEAGTPPPPEQSYLATAKAKRDMDVQEMEAQNRWKVLELQTPSHDQTAVNKKMDMLFDKEKPATFYNHEGRYNEERAGLYKTSYDPHRLAGSMNTLALSAPELMNTLDSNVKAQSGMSLQASRLAEDTRDVLQPFRSLKQQQRSTLLPPGPHQARPLVQEKELLQKEATTMGESYNVKKFLQENALD</sequence>
<evidence type="ECO:0000313" key="2">
    <source>
        <dbReference type="EMBL" id="KAK7483600.1"/>
    </source>
</evidence>
<dbReference type="InterPro" id="IPR027886">
    <property type="entry name" value="SPMIP4"/>
</dbReference>
<feature type="region of interest" description="Disordered" evidence="1">
    <location>
        <begin position="108"/>
        <end position="127"/>
    </location>
</feature>
<comment type="caution">
    <text evidence="2">The sequence shown here is derived from an EMBL/GenBank/DDBJ whole genome shotgun (WGS) entry which is preliminary data.</text>
</comment>
<organism evidence="2 3">
    <name type="scientific">Batillaria attramentaria</name>
    <dbReference type="NCBI Taxonomy" id="370345"/>
    <lineage>
        <taxon>Eukaryota</taxon>
        <taxon>Metazoa</taxon>
        <taxon>Spiralia</taxon>
        <taxon>Lophotrochozoa</taxon>
        <taxon>Mollusca</taxon>
        <taxon>Gastropoda</taxon>
        <taxon>Caenogastropoda</taxon>
        <taxon>Sorbeoconcha</taxon>
        <taxon>Cerithioidea</taxon>
        <taxon>Batillariidae</taxon>
        <taxon>Batillaria</taxon>
    </lineage>
</organism>
<dbReference type="AlphaFoldDB" id="A0ABD0K910"/>
<proteinExistence type="predicted"/>
<dbReference type="PANTHER" id="PTHR31393:SF2">
    <property type="entry name" value="CHROMOSOME 7 OPEN READING FRAME 31"/>
    <property type="match status" value="1"/>
</dbReference>
<dbReference type="EMBL" id="JACVVK020000224">
    <property type="protein sequence ID" value="KAK7483600.1"/>
    <property type="molecule type" value="Genomic_DNA"/>
</dbReference>
<feature type="non-terminal residue" evidence="2">
    <location>
        <position position="552"/>
    </location>
</feature>
<name>A0ABD0K910_9CAEN</name>
<keyword evidence="3" id="KW-1185">Reference proteome</keyword>
<accession>A0ABD0K910</accession>